<evidence type="ECO:0000256" key="10">
    <source>
        <dbReference type="SAM" id="Coils"/>
    </source>
</evidence>
<name>A0A7R8ZLM8_9CRUS</name>
<dbReference type="GO" id="GO:0044206">
    <property type="term" value="P:UMP salvage"/>
    <property type="evidence" value="ECO:0007669"/>
    <property type="project" value="UniProtKB-UniPathway"/>
</dbReference>
<keyword evidence="7" id="KW-0067">ATP-binding</keyword>
<dbReference type="PRINTS" id="PR00988">
    <property type="entry name" value="URIDINKINASE"/>
</dbReference>
<dbReference type="InterPro" id="IPR000764">
    <property type="entry name" value="Uridine_kinase-like"/>
</dbReference>
<feature type="region of interest" description="Disordered" evidence="11">
    <location>
        <begin position="278"/>
        <end position="337"/>
    </location>
</feature>
<sequence length="337" mass="38533">MAHFNGVGVASSLATLGVREPFLIGVAGGTASGKTTVCQKIVTRLGQQNIDQSKRQVVVVNQDSFYRDLTEKESRLAHKGQFNFDHPSAFDWELTMDVMRKIKAGERCQLPSYDYVNHCRREEWREIHPADVVLVEGILVLFTKELRDMFQVKIFVDTDSDTRLARRVYRDINERKRRLCPVLNQYLLLVKPAFEEFCYPTKKFADVVVPRGAENEVALLLVEQQIRQLLRERREEKKLIEAALTSGRRSEDLDLATLRPLSTSLFDLDAFTLSRMRHAQTAPDRRGSLREEETGARIGRQRSLPPGDTPPGKSNTRQRRKTTDVDGKEIHVDAKNV</sequence>
<dbReference type="PANTHER" id="PTHR10285">
    <property type="entry name" value="URIDINE KINASE"/>
    <property type="match status" value="1"/>
</dbReference>
<dbReference type="InterPro" id="IPR006083">
    <property type="entry name" value="PRK/URK"/>
</dbReference>
<feature type="compositionally biased region" description="Basic and acidic residues" evidence="11">
    <location>
        <begin position="321"/>
        <end position="337"/>
    </location>
</feature>
<dbReference type="UniPathway" id="UPA00579">
    <property type="reaction ID" value="UER00640"/>
</dbReference>
<evidence type="ECO:0000256" key="5">
    <source>
        <dbReference type="ARBA" id="ARBA00022741"/>
    </source>
</evidence>
<dbReference type="EMBL" id="OB661575">
    <property type="protein sequence ID" value="CAD7228527.1"/>
    <property type="molecule type" value="Genomic_DNA"/>
</dbReference>
<dbReference type="GO" id="GO:0005524">
    <property type="term" value="F:ATP binding"/>
    <property type="evidence" value="ECO:0007669"/>
    <property type="project" value="UniProtKB-KW"/>
</dbReference>
<protein>
    <recommendedName>
        <fullName evidence="3">uridine/cytidine kinase</fullName>
        <ecNumber evidence="3">2.7.1.48</ecNumber>
    </recommendedName>
</protein>
<proteinExistence type="inferred from homology"/>
<keyword evidence="6" id="KW-0418">Kinase</keyword>
<keyword evidence="4" id="KW-0808">Transferase</keyword>
<dbReference type="OrthoDB" id="10257085at2759"/>
<keyword evidence="5" id="KW-0547">Nucleotide-binding</keyword>
<evidence type="ECO:0000256" key="1">
    <source>
        <dbReference type="ARBA" id="ARBA00004690"/>
    </source>
</evidence>
<dbReference type="AlphaFoldDB" id="A0A7R8ZLM8"/>
<dbReference type="GO" id="GO:0004849">
    <property type="term" value="F:uridine kinase activity"/>
    <property type="evidence" value="ECO:0007669"/>
    <property type="project" value="UniProtKB-EC"/>
</dbReference>
<gene>
    <name evidence="13" type="ORF">CTOB1V02_LOCUS6408</name>
</gene>
<evidence type="ECO:0000256" key="8">
    <source>
        <dbReference type="ARBA" id="ARBA00047436"/>
    </source>
</evidence>
<feature type="compositionally biased region" description="Basic and acidic residues" evidence="11">
    <location>
        <begin position="283"/>
        <end position="295"/>
    </location>
</feature>
<dbReference type="UniPathway" id="UPA00574">
    <property type="reaction ID" value="UER00637"/>
</dbReference>
<comment type="catalytic activity">
    <reaction evidence="9">
        <text>uridine + ATP = UMP + ADP + H(+)</text>
        <dbReference type="Rhea" id="RHEA:16825"/>
        <dbReference type="ChEBI" id="CHEBI:15378"/>
        <dbReference type="ChEBI" id="CHEBI:16704"/>
        <dbReference type="ChEBI" id="CHEBI:30616"/>
        <dbReference type="ChEBI" id="CHEBI:57865"/>
        <dbReference type="ChEBI" id="CHEBI:456216"/>
        <dbReference type="EC" id="2.7.1.48"/>
    </reaction>
</comment>
<evidence type="ECO:0000256" key="6">
    <source>
        <dbReference type="ARBA" id="ARBA00022777"/>
    </source>
</evidence>
<reference evidence="13" key="1">
    <citation type="submission" date="2020-11" db="EMBL/GenBank/DDBJ databases">
        <authorList>
            <person name="Tran Van P."/>
        </authorList>
    </citation>
    <scope>NUCLEOTIDE SEQUENCE</scope>
</reference>
<evidence type="ECO:0000256" key="7">
    <source>
        <dbReference type="ARBA" id="ARBA00022840"/>
    </source>
</evidence>
<dbReference type="Gene3D" id="3.40.50.300">
    <property type="entry name" value="P-loop containing nucleotide triphosphate hydrolases"/>
    <property type="match status" value="1"/>
</dbReference>
<dbReference type="InterPro" id="IPR027417">
    <property type="entry name" value="P-loop_NTPase"/>
</dbReference>
<keyword evidence="10" id="KW-0175">Coiled coil</keyword>
<evidence type="ECO:0000313" key="13">
    <source>
        <dbReference type="EMBL" id="CAD7228527.1"/>
    </source>
</evidence>
<evidence type="ECO:0000256" key="3">
    <source>
        <dbReference type="ARBA" id="ARBA00012137"/>
    </source>
</evidence>
<comment type="catalytic activity">
    <reaction evidence="8">
        <text>cytidine + ATP = CMP + ADP + H(+)</text>
        <dbReference type="Rhea" id="RHEA:24674"/>
        <dbReference type="ChEBI" id="CHEBI:15378"/>
        <dbReference type="ChEBI" id="CHEBI:17562"/>
        <dbReference type="ChEBI" id="CHEBI:30616"/>
        <dbReference type="ChEBI" id="CHEBI:60377"/>
        <dbReference type="ChEBI" id="CHEBI:456216"/>
        <dbReference type="EC" id="2.7.1.48"/>
    </reaction>
</comment>
<dbReference type="EC" id="2.7.1.48" evidence="3"/>
<evidence type="ECO:0000256" key="4">
    <source>
        <dbReference type="ARBA" id="ARBA00022679"/>
    </source>
</evidence>
<dbReference type="SUPFAM" id="SSF52540">
    <property type="entry name" value="P-loop containing nucleoside triphosphate hydrolases"/>
    <property type="match status" value="1"/>
</dbReference>
<evidence type="ECO:0000259" key="12">
    <source>
        <dbReference type="Pfam" id="PF00485"/>
    </source>
</evidence>
<accession>A0A7R8ZLM8</accession>
<dbReference type="FunFam" id="3.40.50.300:FF:001802">
    <property type="entry name" value="Uridine-cytidine kinase 1"/>
    <property type="match status" value="1"/>
</dbReference>
<dbReference type="Pfam" id="PF00485">
    <property type="entry name" value="PRK"/>
    <property type="match status" value="1"/>
</dbReference>
<organism evidence="13">
    <name type="scientific">Cyprideis torosa</name>
    <dbReference type="NCBI Taxonomy" id="163714"/>
    <lineage>
        <taxon>Eukaryota</taxon>
        <taxon>Metazoa</taxon>
        <taxon>Ecdysozoa</taxon>
        <taxon>Arthropoda</taxon>
        <taxon>Crustacea</taxon>
        <taxon>Oligostraca</taxon>
        <taxon>Ostracoda</taxon>
        <taxon>Podocopa</taxon>
        <taxon>Podocopida</taxon>
        <taxon>Cytherocopina</taxon>
        <taxon>Cytheroidea</taxon>
        <taxon>Cytherideidae</taxon>
        <taxon>Cyprideis</taxon>
    </lineage>
</organism>
<feature type="coiled-coil region" evidence="10">
    <location>
        <begin position="219"/>
        <end position="246"/>
    </location>
</feature>
<dbReference type="GO" id="GO:0044211">
    <property type="term" value="P:CTP salvage"/>
    <property type="evidence" value="ECO:0007669"/>
    <property type="project" value="UniProtKB-UniPathway"/>
</dbReference>
<comment type="similarity">
    <text evidence="2">Belongs to the uridine kinase family.</text>
</comment>
<dbReference type="NCBIfam" id="NF004018">
    <property type="entry name" value="PRK05480.1"/>
    <property type="match status" value="1"/>
</dbReference>
<comment type="pathway">
    <text evidence="1">Pyrimidine metabolism; UMP biosynthesis via salvage pathway; UMP from uridine: step 1/1.</text>
</comment>
<evidence type="ECO:0000256" key="2">
    <source>
        <dbReference type="ARBA" id="ARBA00005408"/>
    </source>
</evidence>
<evidence type="ECO:0000256" key="9">
    <source>
        <dbReference type="ARBA" id="ARBA00048909"/>
    </source>
</evidence>
<feature type="domain" description="Phosphoribulokinase/uridine kinase" evidence="12">
    <location>
        <begin position="23"/>
        <end position="218"/>
    </location>
</feature>
<evidence type="ECO:0000256" key="11">
    <source>
        <dbReference type="SAM" id="MobiDB-lite"/>
    </source>
</evidence>
<dbReference type="CDD" id="cd02023">
    <property type="entry name" value="UMPK"/>
    <property type="match status" value="1"/>
</dbReference>